<feature type="transmembrane region" description="Helical" evidence="7">
    <location>
        <begin position="161"/>
        <end position="186"/>
    </location>
</feature>
<evidence type="ECO:0000256" key="4">
    <source>
        <dbReference type="ARBA" id="ARBA00022989"/>
    </source>
</evidence>
<keyword evidence="5 7" id="KW-0472">Membrane</keyword>
<proteinExistence type="predicted"/>
<dbReference type="InterPro" id="IPR010432">
    <property type="entry name" value="RDD"/>
</dbReference>
<evidence type="ECO:0000256" key="3">
    <source>
        <dbReference type="ARBA" id="ARBA00022692"/>
    </source>
</evidence>
<evidence type="ECO:0000256" key="2">
    <source>
        <dbReference type="ARBA" id="ARBA00022475"/>
    </source>
</evidence>
<evidence type="ECO:0000256" key="6">
    <source>
        <dbReference type="SAM" id="MobiDB-lite"/>
    </source>
</evidence>
<organism evidence="9 10">
    <name type="scientific">Mariniblastus fucicola</name>
    <dbReference type="NCBI Taxonomy" id="980251"/>
    <lineage>
        <taxon>Bacteria</taxon>
        <taxon>Pseudomonadati</taxon>
        <taxon>Planctomycetota</taxon>
        <taxon>Planctomycetia</taxon>
        <taxon>Pirellulales</taxon>
        <taxon>Pirellulaceae</taxon>
        <taxon>Mariniblastus</taxon>
    </lineage>
</organism>
<dbReference type="Pfam" id="PF06271">
    <property type="entry name" value="RDD"/>
    <property type="match status" value="1"/>
</dbReference>
<dbReference type="OrthoDB" id="9793824at2"/>
<evidence type="ECO:0000313" key="9">
    <source>
        <dbReference type="EMBL" id="QEG22526.1"/>
    </source>
</evidence>
<feature type="domain" description="RDD" evidence="8">
    <location>
        <begin position="155"/>
        <end position="258"/>
    </location>
</feature>
<accession>A0A5B9PD76</accession>
<reference evidence="9 10" key="1">
    <citation type="submission" date="2019-08" db="EMBL/GenBank/DDBJ databases">
        <title>Deep-cultivation of Planctomycetes and their phenomic and genomic characterization uncovers novel biology.</title>
        <authorList>
            <person name="Wiegand S."/>
            <person name="Jogler M."/>
            <person name="Boedeker C."/>
            <person name="Pinto D."/>
            <person name="Vollmers J."/>
            <person name="Rivas-Marin E."/>
            <person name="Kohn T."/>
            <person name="Peeters S.H."/>
            <person name="Heuer A."/>
            <person name="Rast P."/>
            <person name="Oberbeckmann S."/>
            <person name="Bunk B."/>
            <person name="Jeske O."/>
            <person name="Meyerdierks A."/>
            <person name="Storesund J.E."/>
            <person name="Kallscheuer N."/>
            <person name="Luecker S."/>
            <person name="Lage O.M."/>
            <person name="Pohl T."/>
            <person name="Merkel B.J."/>
            <person name="Hornburger P."/>
            <person name="Mueller R.-W."/>
            <person name="Bruemmer F."/>
            <person name="Labrenz M."/>
            <person name="Spormann A.M."/>
            <person name="Op den Camp H."/>
            <person name="Overmann J."/>
            <person name="Amann R."/>
            <person name="Jetten M.S.M."/>
            <person name="Mascher T."/>
            <person name="Medema M.H."/>
            <person name="Devos D.P."/>
            <person name="Kaster A.-K."/>
            <person name="Ovreas L."/>
            <person name="Rohde M."/>
            <person name="Galperin M.Y."/>
            <person name="Jogler C."/>
        </authorList>
    </citation>
    <scope>NUCLEOTIDE SEQUENCE [LARGE SCALE GENOMIC DNA]</scope>
    <source>
        <strain evidence="9 10">FC18</strain>
    </source>
</reference>
<name>A0A5B9PD76_9BACT</name>
<keyword evidence="2" id="KW-1003">Cell membrane</keyword>
<dbReference type="Proteomes" id="UP000322214">
    <property type="component" value="Chromosome"/>
</dbReference>
<gene>
    <name evidence="9" type="ORF">MFFC18_24070</name>
</gene>
<comment type="subcellular location">
    <subcellularLocation>
        <location evidence="1">Cell membrane</location>
        <topology evidence="1">Multi-pass membrane protein</topology>
    </subcellularLocation>
</comment>
<dbReference type="AlphaFoldDB" id="A0A5B9PD76"/>
<evidence type="ECO:0000256" key="5">
    <source>
        <dbReference type="ARBA" id="ARBA00023136"/>
    </source>
</evidence>
<evidence type="ECO:0000313" key="10">
    <source>
        <dbReference type="Proteomes" id="UP000322214"/>
    </source>
</evidence>
<keyword evidence="3 7" id="KW-0812">Transmembrane</keyword>
<evidence type="ECO:0000256" key="7">
    <source>
        <dbReference type="SAM" id="Phobius"/>
    </source>
</evidence>
<evidence type="ECO:0000259" key="8">
    <source>
        <dbReference type="Pfam" id="PF06271"/>
    </source>
</evidence>
<dbReference type="PANTHER" id="PTHR36115:SF4">
    <property type="entry name" value="MEMBRANE PROTEIN"/>
    <property type="match status" value="1"/>
</dbReference>
<dbReference type="KEGG" id="mff:MFFC18_24070"/>
<dbReference type="InterPro" id="IPR051791">
    <property type="entry name" value="Pra-immunoreactive"/>
</dbReference>
<dbReference type="STRING" id="980251.GCA_001642875_04788"/>
<feature type="region of interest" description="Disordered" evidence="6">
    <location>
        <begin position="98"/>
        <end position="119"/>
    </location>
</feature>
<dbReference type="RefSeq" id="WP_075086460.1">
    <property type="nucleotide sequence ID" value="NZ_CP042912.1"/>
</dbReference>
<keyword evidence="4 7" id="KW-1133">Transmembrane helix</keyword>
<sequence>MSLIVACPNCQTRYNLPEKFQGKKIKCKSCGKPFSATFRAASGAAATPSQAAQRAASVDPQELNKMGIGAIKRQADPFAAPAYNGPDPLRNHVVQDPGFGMPGQMRGQENENAEESDLDPDYASVVSNPYIQTLPKGPAAGSKPKGQSGKRLRNASLGKRFGTNFIDGLFMQLLGVPIGMGCGFVLPPEIAPLIALLLSMVFFLGYYILLEATCGRTIGKMLFGTKVVSEDGSRATFLQVVGRTFCRMIPFEPFSFFFGDTGSGPSGWHDSLPGTRVIEG</sequence>
<protein>
    <submittedName>
        <fullName evidence="9">RDD family protein</fullName>
    </submittedName>
</protein>
<keyword evidence="10" id="KW-1185">Reference proteome</keyword>
<dbReference type="GO" id="GO:0005886">
    <property type="term" value="C:plasma membrane"/>
    <property type="evidence" value="ECO:0007669"/>
    <property type="project" value="UniProtKB-SubCell"/>
</dbReference>
<feature type="transmembrane region" description="Helical" evidence="7">
    <location>
        <begin position="192"/>
        <end position="210"/>
    </location>
</feature>
<dbReference type="PANTHER" id="PTHR36115">
    <property type="entry name" value="PROLINE-RICH ANTIGEN HOMOLOG-RELATED"/>
    <property type="match status" value="1"/>
</dbReference>
<dbReference type="EMBL" id="CP042912">
    <property type="protein sequence ID" value="QEG22526.1"/>
    <property type="molecule type" value="Genomic_DNA"/>
</dbReference>
<evidence type="ECO:0000256" key="1">
    <source>
        <dbReference type="ARBA" id="ARBA00004651"/>
    </source>
</evidence>